<gene>
    <name evidence="1" type="ORF">GOODEAATRI_002110</name>
</gene>
<dbReference type="EMBL" id="JAHRIO010040052">
    <property type="protein sequence ID" value="MEQ2170615.1"/>
    <property type="molecule type" value="Genomic_DNA"/>
</dbReference>
<reference evidence="1 2" key="1">
    <citation type="submission" date="2021-06" db="EMBL/GenBank/DDBJ databases">
        <authorList>
            <person name="Palmer J.M."/>
        </authorList>
    </citation>
    <scope>NUCLEOTIDE SEQUENCE [LARGE SCALE GENOMIC DNA]</scope>
    <source>
        <strain evidence="1 2">GA_2019</strain>
        <tissue evidence="1">Muscle</tissue>
    </source>
</reference>
<sequence>MLAAAEAGRDVAYFTFGDRQLMTDVHNMHSFLAQRNISVGEAARHPVCFREVYDLLGQYYSSVCKSCLSRRPDVSLYSFIYRQISSSVAPDEPTRGLTGQRSQTECH</sequence>
<organism evidence="1 2">
    <name type="scientific">Goodea atripinnis</name>
    <dbReference type="NCBI Taxonomy" id="208336"/>
    <lineage>
        <taxon>Eukaryota</taxon>
        <taxon>Metazoa</taxon>
        <taxon>Chordata</taxon>
        <taxon>Craniata</taxon>
        <taxon>Vertebrata</taxon>
        <taxon>Euteleostomi</taxon>
        <taxon>Actinopterygii</taxon>
        <taxon>Neopterygii</taxon>
        <taxon>Teleostei</taxon>
        <taxon>Neoteleostei</taxon>
        <taxon>Acanthomorphata</taxon>
        <taxon>Ovalentaria</taxon>
        <taxon>Atherinomorphae</taxon>
        <taxon>Cyprinodontiformes</taxon>
        <taxon>Goodeidae</taxon>
        <taxon>Goodea</taxon>
    </lineage>
</organism>
<evidence type="ECO:0000313" key="1">
    <source>
        <dbReference type="EMBL" id="MEQ2170615.1"/>
    </source>
</evidence>
<dbReference type="Proteomes" id="UP001476798">
    <property type="component" value="Unassembled WGS sequence"/>
</dbReference>
<keyword evidence="2" id="KW-1185">Reference proteome</keyword>
<comment type="caution">
    <text evidence="1">The sequence shown here is derived from an EMBL/GenBank/DDBJ whole genome shotgun (WGS) entry which is preliminary data.</text>
</comment>
<accession>A0ABV0NGT7</accession>
<evidence type="ECO:0008006" key="3">
    <source>
        <dbReference type="Google" id="ProtNLM"/>
    </source>
</evidence>
<name>A0ABV0NGT7_9TELE</name>
<protein>
    <recommendedName>
        <fullName evidence="3">Poly(ADP-ribose) glycohydrolase</fullName>
    </recommendedName>
</protein>
<evidence type="ECO:0000313" key="2">
    <source>
        <dbReference type="Proteomes" id="UP001476798"/>
    </source>
</evidence>
<proteinExistence type="predicted"/>